<dbReference type="InterPro" id="IPR000642">
    <property type="entry name" value="Peptidase_M41"/>
</dbReference>
<evidence type="ECO:0000256" key="16">
    <source>
        <dbReference type="ARBA" id="ARBA00023136"/>
    </source>
</evidence>
<dbReference type="Gramene" id="TraesMAC5D03G03220550.1">
    <property type="protein sequence ID" value="TraesMAC5D03G03220550.1"/>
    <property type="gene ID" value="TraesMAC5D03G03220550"/>
</dbReference>
<comment type="subcellular location">
    <subcellularLocation>
        <location evidence="3">Membrane</location>
        <topology evidence="3">Multi-pass membrane protein</topology>
    </subcellularLocation>
</comment>
<keyword evidence="16" id="KW-0472">Membrane</keyword>
<dbReference type="Gramene" id="TraesCS5D03G1142300.1">
    <property type="protein sequence ID" value="TraesCS5D03G1142300.1.CDS"/>
    <property type="gene ID" value="TraesCS5D03G1142300"/>
</dbReference>
<dbReference type="Gramene" id="TraesWEE_scaffold_141923_01G000100.1">
    <property type="protein sequence ID" value="TraesWEE_scaffold_141923_01G000100.1"/>
    <property type="gene ID" value="TraesWEE_scaffold_141923_01G000100"/>
</dbReference>
<dbReference type="InterPro" id="IPR003593">
    <property type="entry name" value="AAA+_ATPase"/>
</dbReference>
<evidence type="ECO:0000256" key="11">
    <source>
        <dbReference type="ARBA" id="ARBA00022833"/>
    </source>
</evidence>
<proteinExistence type="inferred from homology"/>
<dbReference type="FunFam" id="1.20.58.760:FF:000001">
    <property type="entry name" value="ATP-dependent zinc metalloprotease FtsH"/>
    <property type="match status" value="1"/>
</dbReference>
<evidence type="ECO:0000256" key="4">
    <source>
        <dbReference type="ARBA" id="ARBA00010044"/>
    </source>
</evidence>
<name>A0A3B6N3B3_WHEAT</name>
<comment type="cofactor">
    <cofactor evidence="1">
        <name>Zn(2+)</name>
        <dbReference type="ChEBI" id="CHEBI:29105"/>
    </cofactor>
</comment>
<dbReference type="AlphaFoldDB" id="A0A3B6N3B3"/>
<dbReference type="GO" id="GO:0005524">
    <property type="term" value="F:ATP binding"/>
    <property type="evidence" value="ECO:0007669"/>
    <property type="project" value="UniProtKB-KW"/>
</dbReference>
<dbReference type="GO" id="GO:0016020">
    <property type="term" value="C:membrane"/>
    <property type="evidence" value="ECO:0007669"/>
    <property type="project" value="UniProtKB-SubCell"/>
</dbReference>
<dbReference type="STRING" id="4565.A0A3B6N3B3"/>
<keyword evidence="6" id="KW-0645">Protease</keyword>
<dbReference type="Gramene" id="TraesNOR5D03G03251780.1">
    <property type="protein sequence ID" value="TraesNOR5D03G03251780.1"/>
    <property type="gene ID" value="TraesNOR5D03G03251780"/>
</dbReference>
<evidence type="ECO:0000256" key="14">
    <source>
        <dbReference type="ARBA" id="ARBA00022989"/>
    </source>
</evidence>
<dbReference type="PROSITE" id="PS00674">
    <property type="entry name" value="AAA"/>
    <property type="match status" value="1"/>
</dbReference>
<dbReference type="Pfam" id="PF00004">
    <property type="entry name" value="AAA"/>
    <property type="match status" value="1"/>
</dbReference>
<dbReference type="Gramene" id="TraesLDM5D03G03228760.1">
    <property type="protein sequence ID" value="TraesLDM5D03G03228760.1"/>
    <property type="gene ID" value="TraesLDM5D03G03228760"/>
</dbReference>
<sequence>MLTNRQDLRPSGFVAKLRKQLARTFLACGFDGSKKEVKDSTSTTKFSDVKGVDDAKAELEDVLLCLRDPKRFAHLGGKLPRGVLLVGGPGVGKTMLARAMAGEAGVPFFTCRGSEFEEKHVGAGAERVRELFTTAKKRSPCIVFIDEIDAIAGSRSSQDSKSHRHTINQLLVELDGLEQNDGVIVVAATNNLDSLDQALVRSGRFDRHIQIHYPNVEGRRQILEGHMSKVLKTKDVDLLTIAKRTSGLSGASLANLVNDAVLKAAKDGAEAVATHHLEYATDRTLVGGERRSVAMPDNCKRMTTYHEAGHAIVAIHTDGADPVHKATIVPRGDFLGMVWQLPEEDDEFIYSKKKMLAGLDVLMGGRAAEEVIFGGSEVSSLALTDLGEATQLATDMVARYGMSKQIGPVSYDNNDGSWNSKTMSWNSTTMVDQEVKQLLSKAYENAKTILAANKRELHALAVALLEHETLTGDQITALLNETLAKDQIMKPASTGCKRKKKK</sequence>
<dbReference type="PANTHER" id="PTHR23076">
    <property type="entry name" value="METALLOPROTEASE M41 FTSH"/>
    <property type="match status" value="1"/>
</dbReference>
<comment type="similarity">
    <text evidence="17">Belongs to the AAA ATPase family.</text>
</comment>
<dbReference type="InterPro" id="IPR003959">
    <property type="entry name" value="ATPase_AAA_core"/>
</dbReference>
<keyword evidence="13" id="KW-0809">Transit peptide</keyword>
<evidence type="ECO:0000256" key="12">
    <source>
        <dbReference type="ARBA" id="ARBA00022840"/>
    </source>
</evidence>
<evidence type="ECO:0000256" key="1">
    <source>
        <dbReference type="ARBA" id="ARBA00001947"/>
    </source>
</evidence>
<organism evidence="19">
    <name type="scientific">Triticum aestivum</name>
    <name type="common">Wheat</name>
    <dbReference type="NCBI Taxonomy" id="4565"/>
    <lineage>
        <taxon>Eukaryota</taxon>
        <taxon>Viridiplantae</taxon>
        <taxon>Streptophyta</taxon>
        <taxon>Embryophyta</taxon>
        <taxon>Tracheophyta</taxon>
        <taxon>Spermatophyta</taxon>
        <taxon>Magnoliopsida</taxon>
        <taxon>Liliopsida</taxon>
        <taxon>Poales</taxon>
        <taxon>Poaceae</taxon>
        <taxon>BOP clade</taxon>
        <taxon>Pooideae</taxon>
        <taxon>Triticodae</taxon>
        <taxon>Triticeae</taxon>
        <taxon>Triticinae</taxon>
        <taxon>Triticum</taxon>
    </lineage>
</organism>
<dbReference type="InterPro" id="IPR037219">
    <property type="entry name" value="Peptidase_M41-like"/>
</dbReference>
<feature type="domain" description="AAA+ ATPase" evidence="18">
    <location>
        <begin position="79"/>
        <end position="215"/>
    </location>
</feature>
<evidence type="ECO:0000256" key="2">
    <source>
        <dbReference type="ARBA" id="ARBA00003497"/>
    </source>
</evidence>
<dbReference type="Pfam" id="PF17862">
    <property type="entry name" value="AAA_lid_3"/>
    <property type="match status" value="1"/>
</dbReference>
<dbReference type="SMART" id="SM00382">
    <property type="entry name" value="AAA"/>
    <property type="match status" value="1"/>
</dbReference>
<dbReference type="GO" id="GO:0016887">
    <property type="term" value="F:ATP hydrolysis activity"/>
    <property type="evidence" value="ECO:0007669"/>
    <property type="project" value="InterPro"/>
</dbReference>
<dbReference type="Gene3D" id="1.10.8.60">
    <property type="match status" value="1"/>
</dbReference>
<keyword evidence="15" id="KW-0482">Metalloprotease</keyword>
<dbReference type="GO" id="GO:0006508">
    <property type="term" value="P:proteolysis"/>
    <property type="evidence" value="ECO:0000318"/>
    <property type="project" value="GO_Central"/>
</dbReference>
<dbReference type="RefSeq" id="XP_044400226.1">
    <property type="nucleotide sequence ID" value="XM_044544291.1"/>
</dbReference>
<dbReference type="InterPro" id="IPR003960">
    <property type="entry name" value="ATPase_AAA_CS"/>
</dbReference>
<evidence type="ECO:0000256" key="9">
    <source>
        <dbReference type="ARBA" id="ARBA00022741"/>
    </source>
</evidence>
<dbReference type="GO" id="GO:0004222">
    <property type="term" value="F:metalloendopeptidase activity"/>
    <property type="evidence" value="ECO:0007669"/>
    <property type="project" value="InterPro"/>
</dbReference>
<keyword evidence="8" id="KW-0479">Metal-binding</keyword>
<dbReference type="SUPFAM" id="SSF140990">
    <property type="entry name" value="FtsH protease domain-like"/>
    <property type="match status" value="1"/>
</dbReference>
<keyword evidence="14" id="KW-1133">Transmembrane helix</keyword>
<comment type="similarity">
    <text evidence="5">In the N-terminal section; belongs to the AAA ATPase family.</text>
</comment>
<dbReference type="PaxDb" id="4565-Traes_5DL_EBFE100B2.1"/>
<protein>
    <recommendedName>
        <fullName evidence="18">AAA+ ATPase domain-containing protein</fullName>
    </recommendedName>
</protein>
<dbReference type="Pfam" id="PF01434">
    <property type="entry name" value="Peptidase_M41"/>
    <property type="match status" value="1"/>
</dbReference>
<keyword evidence="10" id="KW-0378">Hydrolase</keyword>
<dbReference type="Gramene" id="TraesJAG5D03G03218660.1">
    <property type="protein sequence ID" value="TraesJAG5D03G03218660.1"/>
    <property type="gene ID" value="TraesJAG5D03G03218660"/>
</dbReference>
<keyword evidence="11" id="KW-0862">Zinc</keyword>
<reference evidence="19" key="1">
    <citation type="submission" date="2018-08" db="EMBL/GenBank/DDBJ databases">
        <authorList>
            <person name="Rossello M."/>
        </authorList>
    </citation>
    <scope>NUCLEOTIDE SEQUENCE [LARGE SCALE GENOMIC DNA]</scope>
    <source>
        <strain evidence="19">cv. Chinese Spring</strain>
    </source>
</reference>
<gene>
    <name evidence="19" type="primary">LOC123123715</name>
</gene>
<dbReference type="OrthoDB" id="1413014at2759"/>
<dbReference type="GO" id="GO:0004176">
    <property type="term" value="F:ATP-dependent peptidase activity"/>
    <property type="evidence" value="ECO:0000318"/>
    <property type="project" value="GO_Central"/>
</dbReference>
<keyword evidence="7" id="KW-0812">Transmembrane</keyword>
<dbReference type="FunFam" id="1.10.8.60:FF:000001">
    <property type="entry name" value="ATP-dependent zinc metalloprotease FtsH"/>
    <property type="match status" value="1"/>
</dbReference>
<keyword evidence="20" id="KW-1185">Reference proteome</keyword>
<keyword evidence="9 17" id="KW-0547">Nucleotide-binding</keyword>
<evidence type="ECO:0000256" key="8">
    <source>
        <dbReference type="ARBA" id="ARBA00022723"/>
    </source>
</evidence>
<accession>A0A3B6N3B3</accession>
<dbReference type="Gramene" id="TraesSTA5D03G03212530.1">
    <property type="protein sequence ID" value="TraesSTA5D03G03212530.1"/>
    <property type="gene ID" value="TraesSTA5D03G03212530"/>
</dbReference>
<evidence type="ECO:0000256" key="5">
    <source>
        <dbReference type="ARBA" id="ARBA00010550"/>
    </source>
</evidence>
<dbReference type="Gramene" id="TraesCS5D02G523400.1">
    <property type="protein sequence ID" value="TraesCS5D02G523400.1"/>
    <property type="gene ID" value="TraesCS5D02G523400"/>
</dbReference>
<evidence type="ECO:0000256" key="7">
    <source>
        <dbReference type="ARBA" id="ARBA00022692"/>
    </source>
</evidence>
<evidence type="ECO:0000256" key="17">
    <source>
        <dbReference type="RuleBase" id="RU003651"/>
    </source>
</evidence>
<dbReference type="PANTHER" id="PTHR23076:SF37">
    <property type="entry name" value="ATP-DEPENDENT ZINC METALLOPROTEASE FTSH 4, MITOCHONDRIAL"/>
    <property type="match status" value="1"/>
</dbReference>
<comment type="function">
    <text evidence="2">Probable ATP-dependent zinc metallopeptidase.</text>
</comment>
<comment type="similarity">
    <text evidence="4">In the C-terminal section; belongs to the peptidase M41 family.</text>
</comment>
<evidence type="ECO:0000313" key="19">
    <source>
        <dbReference type="EnsemblPlants" id="TraesCS5D02G523400.1"/>
    </source>
</evidence>
<evidence type="ECO:0000256" key="13">
    <source>
        <dbReference type="ARBA" id="ARBA00022946"/>
    </source>
</evidence>
<dbReference type="Proteomes" id="UP000019116">
    <property type="component" value="Chromosome 5D"/>
</dbReference>
<dbReference type="Gene3D" id="3.40.50.300">
    <property type="entry name" value="P-loop containing nucleotide triphosphate hydrolases"/>
    <property type="match status" value="1"/>
</dbReference>
<dbReference type="InterPro" id="IPR027417">
    <property type="entry name" value="P-loop_NTPase"/>
</dbReference>
<evidence type="ECO:0000256" key="15">
    <source>
        <dbReference type="ARBA" id="ARBA00023049"/>
    </source>
</evidence>
<dbReference type="GeneID" id="123123715"/>
<dbReference type="GO" id="GO:0009507">
    <property type="term" value="C:chloroplast"/>
    <property type="evidence" value="ECO:0000318"/>
    <property type="project" value="GO_Central"/>
</dbReference>
<dbReference type="SMR" id="A0A3B6N3B3"/>
<evidence type="ECO:0000259" key="18">
    <source>
        <dbReference type="SMART" id="SM00382"/>
    </source>
</evidence>
<evidence type="ECO:0000313" key="20">
    <source>
        <dbReference type="Proteomes" id="UP000019116"/>
    </source>
</evidence>
<keyword evidence="12 17" id="KW-0067">ATP-binding</keyword>
<dbReference type="InterPro" id="IPR041569">
    <property type="entry name" value="AAA_lid_3"/>
</dbReference>
<reference evidence="19" key="2">
    <citation type="submission" date="2018-10" db="UniProtKB">
        <authorList>
            <consortium name="EnsemblPlants"/>
        </authorList>
    </citation>
    <scope>IDENTIFICATION</scope>
</reference>
<dbReference type="Gene3D" id="1.20.58.760">
    <property type="entry name" value="Peptidase M41"/>
    <property type="match status" value="1"/>
</dbReference>
<dbReference type="FunFam" id="3.40.50.300:FF:000277">
    <property type="entry name" value="ATP-dependent zinc metalloprotease FtsH"/>
    <property type="match status" value="1"/>
</dbReference>
<evidence type="ECO:0000256" key="6">
    <source>
        <dbReference type="ARBA" id="ARBA00022670"/>
    </source>
</evidence>
<dbReference type="GO" id="GO:0046872">
    <property type="term" value="F:metal ion binding"/>
    <property type="evidence" value="ECO:0007669"/>
    <property type="project" value="UniProtKB-KW"/>
</dbReference>
<dbReference type="EnsemblPlants" id="TraesCS5D02G523400.1">
    <property type="protein sequence ID" value="TraesCS5D02G523400.1"/>
    <property type="gene ID" value="TraesCS5D02G523400"/>
</dbReference>
<evidence type="ECO:0000256" key="10">
    <source>
        <dbReference type="ARBA" id="ARBA00022801"/>
    </source>
</evidence>
<dbReference type="SUPFAM" id="SSF52540">
    <property type="entry name" value="P-loop containing nucleoside triphosphate hydrolases"/>
    <property type="match status" value="1"/>
</dbReference>
<dbReference type="OMA" id="KPASTGC"/>
<evidence type="ECO:0000256" key="3">
    <source>
        <dbReference type="ARBA" id="ARBA00004141"/>
    </source>
</evidence>
<dbReference type="GO" id="GO:0045037">
    <property type="term" value="P:protein import into chloroplast stroma"/>
    <property type="evidence" value="ECO:0000318"/>
    <property type="project" value="GO_Central"/>
</dbReference>